<gene>
    <name evidence="2" type="ORF">TPC1_30438</name>
</gene>
<dbReference type="EMBL" id="GDID01006539">
    <property type="protein sequence ID" value="JAP90067.1"/>
    <property type="molecule type" value="Transcribed_RNA"/>
</dbReference>
<feature type="non-terminal residue" evidence="2">
    <location>
        <position position="1"/>
    </location>
</feature>
<sequence>PTTDHQISKNVFPIYQQCIEQQMKYFQEIIYFARKYEVQSMFEHFQNLYQDQINDLQLKLQIETVYRKNAEQYLEYLKDSMEKYEYKVEQVIAKYHKQFFILKQQAKGTANQAIDRNLKMIEFDCNQRSSAELISDKLTKQKKEIEHLTRFNAQMREEIVQSLAKGKKCDLLINVLKCTGFDPEPEVLQKQIQTLQNDFILAQQQIKHIEAEVTDRLTKHFTEKIDFWQSQNEILVDQNEQLRIELENSKFRGSNLVQTLKMENETLKQQLTKQENLLLKGQNKDQKLLQANKQQQEEIQTLKGQLEEQNANLVKYANLIHKQTKKFPLQCKFDELLPEEFLQKDLEHLDLVKQNDVWVSNVQKPSTHKSVQLETLTPSPKTLEKPRKSRNNARIDEIGEILQNNSLKEKEINEKIAENHFLQMQIEKLKDQCIKEVDNLVDASVQTEQRQKVTHYVVDELAKARRLEKMVAKVLNLKHFSSAGSVPEVFNRLYEYAEQLQQKHKELKKQLIEQQIQGQQRILKTIGYSEEDFNGLIKSLTLFEEKQWKEPRNQKGKTPILQIKTKQSVLQVQPFKILKSPSEKFETKQIKIQDQILKDSEFLEILQEMKQQ</sequence>
<feature type="coiled-coil region" evidence="1">
    <location>
        <begin position="490"/>
        <end position="517"/>
    </location>
</feature>
<keyword evidence="1" id="KW-0175">Coiled coil</keyword>
<proteinExistence type="predicted"/>
<dbReference type="AlphaFoldDB" id="A0A146JZX0"/>
<protein>
    <submittedName>
        <fullName evidence="2">Uncharacterized protein</fullName>
    </submittedName>
</protein>
<evidence type="ECO:0000313" key="2">
    <source>
        <dbReference type="EMBL" id="JAP90067.1"/>
    </source>
</evidence>
<feature type="coiled-coil region" evidence="1">
    <location>
        <begin position="192"/>
        <end position="319"/>
    </location>
</feature>
<evidence type="ECO:0000256" key="1">
    <source>
        <dbReference type="SAM" id="Coils"/>
    </source>
</evidence>
<reference evidence="2" key="1">
    <citation type="submission" date="2015-07" db="EMBL/GenBank/DDBJ databases">
        <title>Adaptation to a free-living lifestyle via gene acquisitions in the diplomonad Trepomonas sp. PC1.</title>
        <authorList>
            <person name="Xu F."/>
            <person name="Jerlstrom-Hultqvist J."/>
            <person name="Kolisko M."/>
            <person name="Simpson A.G.B."/>
            <person name="Roger A.J."/>
            <person name="Svard S.G."/>
            <person name="Andersson J.O."/>
        </authorList>
    </citation>
    <scope>NUCLEOTIDE SEQUENCE</scope>
    <source>
        <strain evidence="2">PC1</strain>
    </source>
</reference>
<name>A0A146JZX0_9EUKA</name>
<accession>A0A146JZX0</accession>
<organism evidence="2">
    <name type="scientific">Trepomonas sp. PC1</name>
    <dbReference type="NCBI Taxonomy" id="1076344"/>
    <lineage>
        <taxon>Eukaryota</taxon>
        <taxon>Metamonada</taxon>
        <taxon>Diplomonadida</taxon>
        <taxon>Hexamitidae</taxon>
        <taxon>Hexamitinae</taxon>
        <taxon>Trepomonas</taxon>
    </lineage>
</organism>